<protein>
    <submittedName>
        <fullName evidence="4">Ribokinase</fullName>
    </submittedName>
</protein>
<reference evidence="5" key="1">
    <citation type="submission" date="2015-07" db="EMBL/GenBank/DDBJ databases">
        <authorList>
            <person name="Wibberg D."/>
        </authorList>
    </citation>
    <scope>NUCLEOTIDE SEQUENCE [LARGE SCALE GENOMIC DNA]</scope>
</reference>
<gene>
    <name evidence="4" type="ORF">XTALMG727_0427</name>
</gene>
<dbReference type="AlphaFoldDB" id="A0A0K2ZCI3"/>
<keyword evidence="2 4" id="KW-0418">Kinase</keyword>
<dbReference type="InterPro" id="IPR011611">
    <property type="entry name" value="PfkB_dom"/>
</dbReference>
<dbReference type="InterPro" id="IPR029056">
    <property type="entry name" value="Ribokinase-like"/>
</dbReference>
<dbReference type="InterPro" id="IPR002173">
    <property type="entry name" value="Carboh/pur_kinase_PfkB_CS"/>
</dbReference>
<dbReference type="SUPFAM" id="SSF53613">
    <property type="entry name" value="Ribokinase-like"/>
    <property type="match status" value="1"/>
</dbReference>
<dbReference type="GO" id="GO:0016301">
    <property type="term" value="F:kinase activity"/>
    <property type="evidence" value="ECO:0007669"/>
    <property type="project" value="UniProtKB-KW"/>
</dbReference>
<dbReference type="EMBL" id="CXOI01000006">
    <property type="protein sequence ID" value="CTP82868.1"/>
    <property type="molecule type" value="Genomic_DNA"/>
</dbReference>
<dbReference type="GO" id="GO:0005829">
    <property type="term" value="C:cytosol"/>
    <property type="evidence" value="ECO:0007669"/>
    <property type="project" value="TreeGrafter"/>
</dbReference>
<dbReference type="PANTHER" id="PTHR10584">
    <property type="entry name" value="SUGAR KINASE"/>
    <property type="match status" value="1"/>
</dbReference>
<keyword evidence="5" id="KW-1185">Reference proteome</keyword>
<dbReference type="PROSITE" id="PS00584">
    <property type="entry name" value="PFKB_KINASES_2"/>
    <property type="match status" value="1"/>
</dbReference>
<evidence type="ECO:0000313" key="4">
    <source>
        <dbReference type="EMBL" id="CTP82868.1"/>
    </source>
</evidence>
<name>A0A0K2ZCI3_9XANT</name>
<evidence type="ECO:0000256" key="1">
    <source>
        <dbReference type="ARBA" id="ARBA00022679"/>
    </source>
</evidence>
<feature type="domain" description="Carbohydrate kinase PfkB" evidence="3">
    <location>
        <begin position="11"/>
        <end position="300"/>
    </location>
</feature>
<proteinExistence type="predicted"/>
<organism evidence="4 5">
    <name type="scientific">Xanthomonas graminis pv. arrhenatheri LMG 727</name>
    <dbReference type="NCBI Taxonomy" id="1195923"/>
    <lineage>
        <taxon>Bacteria</taxon>
        <taxon>Pseudomonadati</taxon>
        <taxon>Pseudomonadota</taxon>
        <taxon>Gammaproteobacteria</taxon>
        <taxon>Lysobacterales</taxon>
        <taxon>Lysobacteraceae</taxon>
        <taxon>Xanthomonas</taxon>
        <taxon>Xanthomonas translucens group</taxon>
        <taxon>Xanthomonas graminis</taxon>
    </lineage>
</organism>
<dbReference type="PANTHER" id="PTHR10584:SF166">
    <property type="entry name" value="RIBOKINASE"/>
    <property type="match status" value="1"/>
</dbReference>
<sequence>MALGSAMSAYDVAVVGEIYADHILSGFRRWPQPGEEALASAYLRELGGGTVNTACGLARLGRSTRLIGLIGESDRPWFAQRLGQFQVRSDGLRSDPAGTGITVSVSMPDDRAFFTYLGANAQLDALLARAEVLDELCAARHVHFAMPLSRALAQALLPALAAAGCTTSLDVGFSPDWLAAPHNHATCCEVDYFLPNQKEAALLGCGDGAEACRQWAAALGLRHAAIKLGGAGAMAVDAAGARRVAAPAVQVRDTTGAGDAFDAGFIDALLDGAGLDDCLRRACFCGASCCAALGALDGLPDFDQLRNFNDSNES</sequence>
<evidence type="ECO:0000256" key="2">
    <source>
        <dbReference type="ARBA" id="ARBA00022777"/>
    </source>
</evidence>
<evidence type="ECO:0000313" key="5">
    <source>
        <dbReference type="Proteomes" id="UP000046187"/>
    </source>
</evidence>
<evidence type="ECO:0000259" key="3">
    <source>
        <dbReference type="Pfam" id="PF00294"/>
    </source>
</evidence>
<dbReference type="Gene3D" id="3.40.1190.20">
    <property type="match status" value="1"/>
</dbReference>
<dbReference type="Proteomes" id="UP000046187">
    <property type="component" value="Unassembled WGS sequence"/>
</dbReference>
<accession>A0A0K2ZCI3</accession>
<dbReference type="Pfam" id="PF00294">
    <property type="entry name" value="PfkB"/>
    <property type="match status" value="1"/>
</dbReference>
<keyword evidence="1" id="KW-0808">Transferase</keyword>